<evidence type="ECO:0000256" key="1">
    <source>
        <dbReference type="SAM" id="MobiDB-lite"/>
    </source>
</evidence>
<protein>
    <recommendedName>
        <fullName evidence="2">Wings apart-like protein C-terminal domain-containing protein</fullName>
    </recommendedName>
</protein>
<feature type="compositionally biased region" description="Low complexity" evidence="1">
    <location>
        <begin position="27"/>
        <end position="39"/>
    </location>
</feature>
<dbReference type="EMBL" id="MU128947">
    <property type="protein sequence ID" value="KAF9515699.1"/>
    <property type="molecule type" value="Genomic_DNA"/>
</dbReference>
<dbReference type="InterPro" id="IPR011989">
    <property type="entry name" value="ARM-like"/>
</dbReference>
<feature type="region of interest" description="Disordered" evidence="1">
    <location>
        <begin position="1"/>
        <end position="50"/>
    </location>
</feature>
<dbReference type="InterPro" id="IPR022771">
    <property type="entry name" value="WAPL_C"/>
</dbReference>
<evidence type="ECO:0000259" key="2">
    <source>
        <dbReference type="Pfam" id="PF07814"/>
    </source>
</evidence>
<dbReference type="Gene3D" id="1.25.10.10">
    <property type="entry name" value="Leucine-rich Repeat Variant"/>
    <property type="match status" value="1"/>
</dbReference>
<evidence type="ECO:0000313" key="4">
    <source>
        <dbReference type="Proteomes" id="UP000886523"/>
    </source>
</evidence>
<reference evidence="3" key="1">
    <citation type="journal article" date="2020" name="Nat. Commun.">
        <title>Large-scale genome sequencing of mycorrhizal fungi provides insights into the early evolution of symbiotic traits.</title>
        <authorList>
            <person name="Miyauchi S."/>
            <person name="Kiss E."/>
            <person name="Kuo A."/>
            <person name="Drula E."/>
            <person name="Kohler A."/>
            <person name="Sanchez-Garcia M."/>
            <person name="Morin E."/>
            <person name="Andreopoulos B."/>
            <person name="Barry K.W."/>
            <person name="Bonito G."/>
            <person name="Buee M."/>
            <person name="Carver A."/>
            <person name="Chen C."/>
            <person name="Cichocki N."/>
            <person name="Clum A."/>
            <person name="Culley D."/>
            <person name="Crous P.W."/>
            <person name="Fauchery L."/>
            <person name="Girlanda M."/>
            <person name="Hayes R.D."/>
            <person name="Keri Z."/>
            <person name="LaButti K."/>
            <person name="Lipzen A."/>
            <person name="Lombard V."/>
            <person name="Magnuson J."/>
            <person name="Maillard F."/>
            <person name="Murat C."/>
            <person name="Nolan M."/>
            <person name="Ohm R.A."/>
            <person name="Pangilinan J."/>
            <person name="Pereira M.F."/>
            <person name="Perotto S."/>
            <person name="Peter M."/>
            <person name="Pfister S."/>
            <person name="Riley R."/>
            <person name="Sitrit Y."/>
            <person name="Stielow J.B."/>
            <person name="Szollosi G."/>
            <person name="Zifcakova L."/>
            <person name="Stursova M."/>
            <person name="Spatafora J.W."/>
            <person name="Tedersoo L."/>
            <person name="Vaario L.M."/>
            <person name="Yamada A."/>
            <person name="Yan M."/>
            <person name="Wang P."/>
            <person name="Xu J."/>
            <person name="Bruns T."/>
            <person name="Baldrian P."/>
            <person name="Vilgalys R."/>
            <person name="Dunand C."/>
            <person name="Henrissat B."/>
            <person name="Grigoriev I.V."/>
            <person name="Hibbett D."/>
            <person name="Nagy L.G."/>
            <person name="Martin F.M."/>
        </authorList>
    </citation>
    <scope>NUCLEOTIDE SEQUENCE</scope>
    <source>
        <strain evidence="3">UP504</strain>
    </source>
</reference>
<feature type="domain" description="Wings apart-like protein C-terminal" evidence="2">
    <location>
        <begin position="184"/>
        <end position="241"/>
    </location>
</feature>
<dbReference type="Pfam" id="PF07814">
    <property type="entry name" value="WAPL"/>
    <property type="match status" value="1"/>
</dbReference>
<comment type="caution">
    <text evidence="3">The sequence shown here is derived from an EMBL/GenBank/DDBJ whole genome shotgun (WGS) entry which is preliminary data.</text>
</comment>
<dbReference type="AlphaFoldDB" id="A0A9P6B1D4"/>
<accession>A0A9P6B1D4</accession>
<keyword evidence="4" id="KW-1185">Reference proteome</keyword>
<gene>
    <name evidence="3" type="ORF">BS47DRAFT_740245</name>
</gene>
<evidence type="ECO:0000313" key="3">
    <source>
        <dbReference type="EMBL" id="KAF9515699.1"/>
    </source>
</evidence>
<organism evidence="3 4">
    <name type="scientific">Hydnum rufescens UP504</name>
    <dbReference type="NCBI Taxonomy" id="1448309"/>
    <lineage>
        <taxon>Eukaryota</taxon>
        <taxon>Fungi</taxon>
        <taxon>Dikarya</taxon>
        <taxon>Basidiomycota</taxon>
        <taxon>Agaricomycotina</taxon>
        <taxon>Agaricomycetes</taxon>
        <taxon>Cantharellales</taxon>
        <taxon>Hydnaceae</taxon>
        <taxon>Hydnum</taxon>
    </lineage>
</organism>
<dbReference type="OrthoDB" id="78088at2759"/>
<sequence length="265" mass="28489">MPRDLSGIFEEINSRASARPGGDHNTSASPASLASQSASGTPMKKRMLGRAATLPNANAFGASPMSNGSPLLKTSSLPVISPSKKVEKTPTITATLDLSPSNVPAPSHTATLPRPNVRTYSQARSFLVAIPPSPGAEVSETQTNAAESQDLHRESYADLRRRFRVDVSSDDEIGEGLMGPLDLKSISELRDKGENRRFLDEIGYLLEGFDSKMTIPVKRLSALKLLENMCTVEFMRRVKAADALGSAWMAMRKSSAGTGDKVQFP</sequence>
<dbReference type="Proteomes" id="UP000886523">
    <property type="component" value="Unassembled WGS sequence"/>
</dbReference>
<name>A0A9P6B1D4_9AGAM</name>
<proteinExistence type="predicted"/>